<organism evidence="2 3">
    <name type="scientific">Puccinia triticina</name>
    <dbReference type="NCBI Taxonomy" id="208348"/>
    <lineage>
        <taxon>Eukaryota</taxon>
        <taxon>Fungi</taxon>
        <taxon>Dikarya</taxon>
        <taxon>Basidiomycota</taxon>
        <taxon>Pucciniomycotina</taxon>
        <taxon>Pucciniomycetes</taxon>
        <taxon>Pucciniales</taxon>
        <taxon>Pucciniaceae</taxon>
        <taxon>Puccinia</taxon>
    </lineage>
</organism>
<dbReference type="RefSeq" id="XP_053017689.1">
    <property type="nucleotide sequence ID" value="XM_053166470.1"/>
</dbReference>
<feature type="region of interest" description="Disordered" evidence="1">
    <location>
        <begin position="1"/>
        <end position="47"/>
    </location>
</feature>
<sequence>MEQILKRLVHQRRTSLHHSGQPRFHQRRTSLHDPGQPRFHQRRSSPDIVPVHIGIRRGDVAIKPLSSGEYFT</sequence>
<protein>
    <submittedName>
        <fullName evidence="2">Uncharacterized protein</fullName>
    </submittedName>
</protein>
<gene>
    <name evidence="2" type="ORF">PtA15_2A448</name>
</gene>
<evidence type="ECO:0000313" key="3">
    <source>
        <dbReference type="Proteomes" id="UP001164743"/>
    </source>
</evidence>
<name>A0ABY7CBU7_9BASI</name>
<evidence type="ECO:0000256" key="1">
    <source>
        <dbReference type="SAM" id="MobiDB-lite"/>
    </source>
</evidence>
<dbReference type="EMBL" id="CP110422">
    <property type="protein sequence ID" value="WAQ82134.1"/>
    <property type="molecule type" value="Genomic_DNA"/>
</dbReference>
<feature type="compositionally biased region" description="Basic residues" evidence="1">
    <location>
        <begin position="7"/>
        <end position="16"/>
    </location>
</feature>
<evidence type="ECO:0000313" key="2">
    <source>
        <dbReference type="EMBL" id="WAQ82134.1"/>
    </source>
</evidence>
<dbReference type="Proteomes" id="UP001164743">
    <property type="component" value="Chromosome 2A"/>
</dbReference>
<reference evidence="2" key="1">
    <citation type="submission" date="2022-10" db="EMBL/GenBank/DDBJ databases">
        <title>Puccinia triticina Genome sequencing and assembly.</title>
        <authorList>
            <person name="Li C."/>
        </authorList>
    </citation>
    <scope>NUCLEOTIDE SEQUENCE</scope>
    <source>
        <strain evidence="2">Pt15</strain>
    </source>
</reference>
<proteinExistence type="predicted"/>
<dbReference type="GeneID" id="77807365"/>
<keyword evidence="3" id="KW-1185">Reference proteome</keyword>
<accession>A0ABY7CBU7</accession>